<reference evidence="1" key="1">
    <citation type="journal article" date="2015" name="Nature">
        <title>Complex archaea that bridge the gap between prokaryotes and eukaryotes.</title>
        <authorList>
            <person name="Spang A."/>
            <person name="Saw J.H."/>
            <person name="Jorgensen S.L."/>
            <person name="Zaremba-Niedzwiedzka K."/>
            <person name="Martijn J."/>
            <person name="Lind A.E."/>
            <person name="van Eijk R."/>
            <person name="Schleper C."/>
            <person name="Guy L."/>
            <person name="Ettema T.J."/>
        </authorList>
    </citation>
    <scope>NUCLEOTIDE SEQUENCE</scope>
</reference>
<protein>
    <submittedName>
        <fullName evidence="1">Uncharacterized protein</fullName>
    </submittedName>
</protein>
<sequence length="266" mass="30398">WASRTKGVGKENFPKIIGLIDAFGHYYDVGDPWIPSYVTRQPETYFIYDAVKDETLEKEGVFVQGIERVTLPSKLTKYAGLHVVNGHAAKMEAGHKAAFNSDLRMALFRLGQVLIKQVTYSKLQPGQKKEDREITGKGKWRQRYDSAYAELEARFKAEGVKIIATPKGRFCPLCQIEVEKKATLYCPDCNSKLSLKNEPEGYKYKGHVNAMALREMIKDWLLCLWLVWRKAEGLPMTEPYKVARLGHKPVNPWAMVDMEEPALTKR</sequence>
<comment type="caution">
    <text evidence="1">The sequence shown here is derived from an EMBL/GenBank/DDBJ whole genome shotgun (WGS) entry which is preliminary data.</text>
</comment>
<gene>
    <name evidence="1" type="ORF">LCGC14_2014620</name>
</gene>
<accession>A0A0F9HWI6</accession>
<dbReference type="EMBL" id="LAZR01023165">
    <property type="protein sequence ID" value="KKL79457.1"/>
    <property type="molecule type" value="Genomic_DNA"/>
</dbReference>
<dbReference type="AlphaFoldDB" id="A0A0F9HWI6"/>
<organism evidence="1">
    <name type="scientific">marine sediment metagenome</name>
    <dbReference type="NCBI Taxonomy" id="412755"/>
    <lineage>
        <taxon>unclassified sequences</taxon>
        <taxon>metagenomes</taxon>
        <taxon>ecological metagenomes</taxon>
    </lineage>
</organism>
<feature type="non-terminal residue" evidence="1">
    <location>
        <position position="1"/>
    </location>
</feature>
<proteinExistence type="predicted"/>
<name>A0A0F9HWI6_9ZZZZ</name>
<evidence type="ECO:0000313" key="1">
    <source>
        <dbReference type="EMBL" id="KKL79457.1"/>
    </source>
</evidence>